<evidence type="ECO:0000313" key="1">
    <source>
        <dbReference type="EMBL" id="MBW0470332.1"/>
    </source>
</evidence>
<dbReference type="GO" id="GO:0003676">
    <property type="term" value="F:nucleic acid binding"/>
    <property type="evidence" value="ECO:0007669"/>
    <property type="project" value="InterPro"/>
</dbReference>
<organism evidence="1 2">
    <name type="scientific">Austropuccinia psidii MF-1</name>
    <dbReference type="NCBI Taxonomy" id="1389203"/>
    <lineage>
        <taxon>Eukaryota</taxon>
        <taxon>Fungi</taxon>
        <taxon>Dikarya</taxon>
        <taxon>Basidiomycota</taxon>
        <taxon>Pucciniomycotina</taxon>
        <taxon>Pucciniomycetes</taxon>
        <taxon>Pucciniales</taxon>
        <taxon>Sphaerophragmiaceae</taxon>
        <taxon>Austropuccinia</taxon>
    </lineage>
</organism>
<dbReference type="AlphaFoldDB" id="A0A9Q3BRU8"/>
<name>A0A9Q3BRU8_9BASI</name>
<dbReference type="EMBL" id="AVOT02002430">
    <property type="protein sequence ID" value="MBW0470332.1"/>
    <property type="molecule type" value="Genomic_DNA"/>
</dbReference>
<dbReference type="InterPro" id="IPR012337">
    <property type="entry name" value="RNaseH-like_sf"/>
</dbReference>
<comment type="caution">
    <text evidence="1">The sequence shown here is derived from an EMBL/GenBank/DDBJ whole genome shotgun (WGS) entry which is preliminary data.</text>
</comment>
<sequence>MILMQDQKSPWEVVHMDWCKALPPRGEKSYNPFLVTVARYRKTPILLPFHNNDSAMDSALGLYTRVLSHTELFKNIISGRDPKFTSALCTNIH</sequence>
<keyword evidence="2" id="KW-1185">Reference proteome</keyword>
<evidence type="ECO:0000313" key="2">
    <source>
        <dbReference type="Proteomes" id="UP000765509"/>
    </source>
</evidence>
<protein>
    <submittedName>
        <fullName evidence="1">Uncharacterized protein</fullName>
    </submittedName>
</protein>
<reference evidence="1" key="1">
    <citation type="submission" date="2021-03" db="EMBL/GenBank/DDBJ databases">
        <title>Draft genome sequence of rust myrtle Austropuccinia psidii MF-1, a brazilian biotype.</title>
        <authorList>
            <person name="Quecine M.C."/>
            <person name="Pachon D.M.R."/>
            <person name="Bonatelli M.L."/>
            <person name="Correr F.H."/>
            <person name="Franceschini L.M."/>
            <person name="Leite T.F."/>
            <person name="Margarido G.R.A."/>
            <person name="Almeida C.A."/>
            <person name="Ferrarezi J.A."/>
            <person name="Labate C.A."/>
        </authorList>
    </citation>
    <scope>NUCLEOTIDE SEQUENCE</scope>
    <source>
        <strain evidence="1">MF-1</strain>
    </source>
</reference>
<gene>
    <name evidence="1" type="ORF">O181_010047</name>
</gene>
<dbReference type="SUPFAM" id="SSF53098">
    <property type="entry name" value="Ribonuclease H-like"/>
    <property type="match status" value="1"/>
</dbReference>
<dbReference type="Gene3D" id="3.30.420.10">
    <property type="entry name" value="Ribonuclease H-like superfamily/Ribonuclease H"/>
    <property type="match status" value="1"/>
</dbReference>
<dbReference type="Proteomes" id="UP000765509">
    <property type="component" value="Unassembled WGS sequence"/>
</dbReference>
<dbReference type="InterPro" id="IPR036397">
    <property type="entry name" value="RNaseH_sf"/>
</dbReference>
<accession>A0A9Q3BRU8</accession>
<proteinExistence type="predicted"/>